<protein>
    <submittedName>
        <fullName evidence="1">Uncharacterized protein</fullName>
    </submittedName>
</protein>
<keyword evidence="2" id="KW-1185">Reference proteome</keyword>
<reference evidence="1 2" key="1">
    <citation type="submission" date="2023-02" db="EMBL/GenBank/DDBJ databases">
        <title>LHISI_Scaffold_Assembly.</title>
        <authorList>
            <person name="Stuart O.P."/>
            <person name="Cleave R."/>
            <person name="Magrath M.J.L."/>
            <person name="Mikheyev A.S."/>
        </authorList>
    </citation>
    <scope>NUCLEOTIDE SEQUENCE [LARGE SCALE GENOMIC DNA]</scope>
    <source>
        <strain evidence="1">Daus_M_001</strain>
        <tissue evidence="1">Leg muscle</tissue>
    </source>
</reference>
<name>A0ABQ9GVV4_9NEOP</name>
<evidence type="ECO:0000313" key="2">
    <source>
        <dbReference type="Proteomes" id="UP001159363"/>
    </source>
</evidence>
<evidence type="ECO:0000313" key="1">
    <source>
        <dbReference type="EMBL" id="KAJ8876162.1"/>
    </source>
</evidence>
<proteinExistence type="predicted"/>
<organism evidence="1 2">
    <name type="scientific">Dryococelus australis</name>
    <dbReference type="NCBI Taxonomy" id="614101"/>
    <lineage>
        <taxon>Eukaryota</taxon>
        <taxon>Metazoa</taxon>
        <taxon>Ecdysozoa</taxon>
        <taxon>Arthropoda</taxon>
        <taxon>Hexapoda</taxon>
        <taxon>Insecta</taxon>
        <taxon>Pterygota</taxon>
        <taxon>Neoptera</taxon>
        <taxon>Polyneoptera</taxon>
        <taxon>Phasmatodea</taxon>
        <taxon>Verophasmatodea</taxon>
        <taxon>Anareolatae</taxon>
        <taxon>Phasmatidae</taxon>
        <taxon>Eurycanthinae</taxon>
        <taxon>Dryococelus</taxon>
    </lineage>
</organism>
<dbReference type="Proteomes" id="UP001159363">
    <property type="component" value="Chromosome 8"/>
</dbReference>
<accession>A0ABQ9GVV4</accession>
<comment type="caution">
    <text evidence="1">The sequence shown here is derived from an EMBL/GenBank/DDBJ whole genome shotgun (WGS) entry which is preliminary data.</text>
</comment>
<dbReference type="EMBL" id="JARBHB010000009">
    <property type="protein sequence ID" value="KAJ8876162.1"/>
    <property type="molecule type" value="Genomic_DNA"/>
</dbReference>
<gene>
    <name evidence="1" type="ORF">PR048_024071</name>
</gene>
<sequence>MYQATAPFHWANEDSDTTRNRIRLERASQKQSSDTHKTPYDRVMRCRERKINERVNVDVLTQNKRPCPQHRSHASHATRPTDPALCVVIASLSVCGSEVAAAVRTSFCHAPPSSPLNHVRQRLQKCSLDSEHHLKYFKRLTVASGRKEGSISMATYVKQHKQAPRACTLFTCSFKRRLYAKQHKQAPRACTLFTCSFKRRLYVKQHKQAPRACTLFTCSFKRRLYAKQHKQAPRACTLFTCSFKRRLYVKQHKQAPRACTQFTCSFKRRLYGFNAARAAVAERLGCSPPTKANRVQFPAGSLPDFRTWKSCRTMPRLGGFSRGSPVSPALAFRRCSINFTFISSRDLDNGASGGFNMATAEPSHPWSSSTFTHPPPLPGGGVTARATVASCMCSNSTTKDPRLASRPTKVHPGCDVTAVDARIQRLGTDAPYTEKKPIIDFISRNSVRGCDNCETTTDVLNYTQLVTKVSREPEELWVHLNVDTAVISPVRIENPELSPLQLIAIANTCVAPAVEEFQETTTECMWLESSIYATRNRPWTLMSPLLFKHINPVMATGVCQLRVLQAIRRSTAQWRGHATRQGSRPALLVNVHRGNTLSKELSQGVVDALSHDNTPTARLPPKLTRTGIDPPVSLPDCRKWDSRRTTPMVGGFSRRISRLPLPIIPTSDEALGVRVSVARIAPSLLDLGRGGPSHS</sequence>